<dbReference type="Pfam" id="PF00069">
    <property type="entry name" value="Pkinase"/>
    <property type="match status" value="1"/>
</dbReference>
<dbReference type="PANTHER" id="PTHR23257">
    <property type="entry name" value="SERINE-THREONINE PROTEIN KINASE"/>
    <property type="match status" value="1"/>
</dbReference>
<evidence type="ECO:0000313" key="3">
    <source>
        <dbReference type="Proteomes" id="UP001470230"/>
    </source>
</evidence>
<evidence type="ECO:0000259" key="1">
    <source>
        <dbReference type="PROSITE" id="PS50011"/>
    </source>
</evidence>
<proteinExistence type="predicted"/>
<dbReference type="InterPro" id="IPR011009">
    <property type="entry name" value="Kinase-like_dom_sf"/>
</dbReference>
<dbReference type="PROSITE" id="PS00108">
    <property type="entry name" value="PROTEIN_KINASE_ST"/>
    <property type="match status" value="1"/>
</dbReference>
<evidence type="ECO:0000313" key="2">
    <source>
        <dbReference type="EMBL" id="KAK8840647.1"/>
    </source>
</evidence>
<gene>
    <name evidence="2" type="ORF">M9Y10_030422</name>
</gene>
<dbReference type="SUPFAM" id="SSF56112">
    <property type="entry name" value="Protein kinase-like (PK-like)"/>
    <property type="match status" value="1"/>
</dbReference>
<dbReference type="InterPro" id="IPR000719">
    <property type="entry name" value="Prot_kinase_dom"/>
</dbReference>
<dbReference type="Gene3D" id="1.10.510.10">
    <property type="entry name" value="Transferase(Phosphotransferase) domain 1"/>
    <property type="match status" value="1"/>
</dbReference>
<reference evidence="2 3" key="1">
    <citation type="submission" date="2024-04" db="EMBL/GenBank/DDBJ databases">
        <title>Tritrichomonas musculus Genome.</title>
        <authorList>
            <person name="Alves-Ferreira E."/>
            <person name="Grigg M."/>
            <person name="Lorenzi H."/>
            <person name="Galac M."/>
        </authorList>
    </citation>
    <scope>NUCLEOTIDE SEQUENCE [LARGE SCALE GENOMIC DNA]</scope>
    <source>
        <strain evidence="2 3">EAF2021</strain>
    </source>
</reference>
<accession>A0ABR2H4Z2</accession>
<feature type="domain" description="Protein kinase" evidence="1">
    <location>
        <begin position="19"/>
        <end position="301"/>
    </location>
</feature>
<dbReference type="PROSITE" id="PS50011">
    <property type="entry name" value="PROTEIN_KINASE_DOM"/>
    <property type="match status" value="1"/>
</dbReference>
<dbReference type="InterPro" id="IPR001245">
    <property type="entry name" value="Ser-Thr/Tyr_kinase_cat_dom"/>
</dbReference>
<dbReference type="InterPro" id="IPR050167">
    <property type="entry name" value="Ser_Thr_protein_kinase"/>
</dbReference>
<name>A0ABR2H4Z2_9EUKA</name>
<dbReference type="Proteomes" id="UP001470230">
    <property type="component" value="Unassembled WGS sequence"/>
</dbReference>
<sequence>MKRNFTFNKCIDASRLVDISQNPISTIGSYGVVYKGKFNKKKHNSDQSTNQKENLIDCAIKYLISNNLNQDFSAFHKEIKTQNLIKHPAILELLGYIIPFCGVGRLTIVTPFMEKGSLRNLLIEERKGNAPEGWDSTKKMINIIGIAAGLHRMHEVSLIHRDIKPENILLDNDLYPKICDFGYSKIFEEGRDEIIQRTYCGTESYMAPELLSRSEYNRTVDVYAYGVVLYELLTNETYFEKLAKDRITFINVVVKGKRPDISKDIRFKPFFRKLIENCWDKDPKVRPFFDDILKSLLEAYKKRRLIPLKNEINEYILKTIDASEFDIEFAQKLVDEEIEEEEEDRID</sequence>
<keyword evidence="3" id="KW-1185">Reference proteome</keyword>
<dbReference type="PRINTS" id="PR00109">
    <property type="entry name" value="TYRKINASE"/>
</dbReference>
<dbReference type="SMART" id="SM00220">
    <property type="entry name" value="S_TKc"/>
    <property type="match status" value="1"/>
</dbReference>
<dbReference type="EMBL" id="JAPFFF010000044">
    <property type="protein sequence ID" value="KAK8840647.1"/>
    <property type="molecule type" value="Genomic_DNA"/>
</dbReference>
<comment type="caution">
    <text evidence="2">The sequence shown here is derived from an EMBL/GenBank/DDBJ whole genome shotgun (WGS) entry which is preliminary data.</text>
</comment>
<dbReference type="InterPro" id="IPR008271">
    <property type="entry name" value="Ser/Thr_kinase_AS"/>
</dbReference>
<organism evidence="2 3">
    <name type="scientific">Tritrichomonas musculus</name>
    <dbReference type="NCBI Taxonomy" id="1915356"/>
    <lineage>
        <taxon>Eukaryota</taxon>
        <taxon>Metamonada</taxon>
        <taxon>Parabasalia</taxon>
        <taxon>Tritrichomonadida</taxon>
        <taxon>Tritrichomonadidae</taxon>
        <taxon>Tritrichomonas</taxon>
    </lineage>
</organism>
<protein>
    <recommendedName>
        <fullName evidence="1">Protein kinase domain-containing protein</fullName>
    </recommendedName>
</protein>